<gene>
    <name evidence="3" type="ORF">Nkreftii_003938</name>
</gene>
<accession>A0A7S8J225</accession>
<dbReference type="AlphaFoldDB" id="A0A7S8J225"/>
<proteinExistence type="predicted"/>
<dbReference type="Proteomes" id="UP000593737">
    <property type="component" value="Chromosome"/>
</dbReference>
<dbReference type="PANTHER" id="PTHR43476">
    <property type="entry name" value="3-(3-HYDROXY-PHENYL)PROPIONATE/3-HYDROXYCINNAMIC ACID HYDROXYLASE"/>
    <property type="match status" value="1"/>
</dbReference>
<dbReference type="InterPro" id="IPR002938">
    <property type="entry name" value="FAD-bd"/>
</dbReference>
<dbReference type="SUPFAM" id="SSF51905">
    <property type="entry name" value="FAD/NAD(P)-binding domain"/>
    <property type="match status" value="1"/>
</dbReference>
<dbReference type="InterPro" id="IPR050631">
    <property type="entry name" value="PheA/TfdB_FAD_monoxygenase"/>
</dbReference>
<dbReference type="PANTHER" id="PTHR43476:SF5">
    <property type="entry name" value="FAD-DEPENDENT MONOOXYGENASE"/>
    <property type="match status" value="1"/>
</dbReference>
<dbReference type="EMBL" id="CP047423">
    <property type="protein sequence ID" value="QPD06164.1"/>
    <property type="molecule type" value="Genomic_DNA"/>
</dbReference>
<sequence length="414" mass="45921">MPETISVQCCIAGGGPAGMMLGLLLARAGVSVLVLEKHADFLRDFRGDTLHPSTLEIMHELGLLERFLRLPHQKVSRINARFGELEFTVADFSHLPTRCRYVAFMPQWDFLNFLVEVGSQHPTFQVRMSAEVTNLIEDGGSVVGLCAEMPSGPLEVRTPLVVGADGRHSIVRTCAGLSVEEFGAPMDVLWFRLSRKAEDPADPMGRFDVGRLFIMLNRGDYWQCGFVIAKGSVDEIRAQGLPLFRESVAKLAPFAADRVHELQDWEPIKLLTVQVDRLRQWYKPGLLCIGDAAHAMSPVGGVGINLAIQDAVATANLLWQPLRDERVTEADLAKVQARRVCPTQITQRVQLIIQNGVISRVLGSKTPLAPPYALRLLARFPFLRRIPARMIGLGVRPEHPRSPLCTQAYLGPER</sequence>
<keyword evidence="1" id="KW-0560">Oxidoreductase</keyword>
<dbReference type="InterPro" id="IPR036188">
    <property type="entry name" value="FAD/NAD-bd_sf"/>
</dbReference>
<protein>
    <recommendedName>
        <fullName evidence="2">FAD-binding domain-containing protein</fullName>
    </recommendedName>
</protein>
<dbReference type="KEGG" id="nkf:Nkreftii_003938"/>
<dbReference type="Pfam" id="PF01494">
    <property type="entry name" value="FAD_binding_3"/>
    <property type="match status" value="1"/>
</dbReference>
<organism evidence="3 4">
    <name type="scientific">Candidatus Nitrospira kreftii</name>
    <dbReference type="NCBI Taxonomy" id="2652173"/>
    <lineage>
        <taxon>Bacteria</taxon>
        <taxon>Pseudomonadati</taxon>
        <taxon>Nitrospirota</taxon>
        <taxon>Nitrospiria</taxon>
        <taxon>Nitrospirales</taxon>
        <taxon>Nitrospiraceae</taxon>
        <taxon>Nitrospira</taxon>
    </lineage>
</organism>
<dbReference type="NCBIfam" id="NF004833">
    <property type="entry name" value="PRK06185.1-1"/>
    <property type="match status" value="1"/>
</dbReference>
<evidence type="ECO:0000313" key="4">
    <source>
        <dbReference type="Proteomes" id="UP000593737"/>
    </source>
</evidence>
<evidence type="ECO:0000256" key="1">
    <source>
        <dbReference type="ARBA" id="ARBA00023002"/>
    </source>
</evidence>
<dbReference type="NCBIfam" id="NF004834">
    <property type="entry name" value="PRK06185.1-3"/>
    <property type="match status" value="1"/>
</dbReference>
<dbReference type="GO" id="GO:0016491">
    <property type="term" value="F:oxidoreductase activity"/>
    <property type="evidence" value="ECO:0007669"/>
    <property type="project" value="UniProtKB-KW"/>
</dbReference>
<feature type="domain" description="FAD-binding" evidence="2">
    <location>
        <begin position="7"/>
        <end position="347"/>
    </location>
</feature>
<dbReference type="GO" id="GO:0071949">
    <property type="term" value="F:FAD binding"/>
    <property type="evidence" value="ECO:0007669"/>
    <property type="project" value="InterPro"/>
</dbReference>
<dbReference type="PRINTS" id="PR00420">
    <property type="entry name" value="RNGMNOXGNASE"/>
</dbReference>
<reference evidence="3 4" key="1">
    <citation type="journal article" date="2020" name="ISME J.">
        <title>Enrichment and physiological characterization of a novel comammox Nitrospira indicates ammonium inhibition of complete nitrification.</title>
        <authorList>
            <person name="Sakoula D."/>
            <person name="Koch H."/>
            <person name="Frank J."/>
            <person name="Jetten M.S.M."/>
            <person name="van Kessel M.A.H.J."/>
            <person name="Lucker S."/>
        </authorList>
    </citation>
    <scope>NUCLEOTIDE SEQUENCE [LARGE SCALE GENOMIC DNA]</scope>
    <source>
        <strain evidence="3">Comreactor17</strain>
    </source>
</reference>
<evidence type="ECO:0000313" key="3">
    <source>
        <dbReference type="EMBL" id="QPD06164.1"/>
    </source>
</evidence>
<name>A0A7S8J225_9BACT</name>
<dbReference type="Gene3D" id="3.50.50.60">
    <property type="entry name" value="FAD/NAD(P)-binding domain"/>
    <property type="match status" value="2"/>
</dbReference>
<evidence type="ECO:0000259" key="2">
    <source>
        <dbReference type="Pfam" id="PF01494"/>
    </source>
</evidence>